<dbReference type="GO" id="GO:0005829">
    <property type="term" value="C:cytosol"/>
    <property type="evidence" value="ECO:0007669"/>
    <property type="project" value="TreeGrafter"/>
</dbReference>
<proteinExistence type="inferred from homology"/>
<dbReference type="InterPro" id="IPR029044">
    <property type="entry name" value="Nucleotide-diphossugar_trans"/>
</dbReference>
<dbReference type="RefSeq" id="WP_318954017.1">
    <property type="nucleotide sequence ID" value="NZ_CP137555.1"/>
</dbReference>
<gene>
    <name evidence="5 6" type="primary">kdsB</name>
    <name evidence="6" type="ORF">R5R33_17680</name>
</gene>
<evidence type="ECO:0000256" key="5">
    <source>
        <dbReference type="HAMAP-Rule" id="MF_00057"/>
    </source>
</evidence>
<dbReference type="NCBIfam" id="NF003950">
    <property type="entry name" value="PRK05450.1-3"/>
    <property type="match status" value="1"/>
</dbReference>
<keyword evidence="7" id="KW-1185">Reference proteome</keyword>
<accession>A0AAU0N076</accession>
<evidence type="ECO:0000313" key="6">
    <source>
        <dbReference type="EMBL" id="WOX05547.1"/>
    </source>
</evidence>
<evidence type="ECO:0000256" key="3">
    <source>
        <dbReference type="ARBA" id="ARBA00022695"/>
    </source>
</evidence>
<dbReference type="Proteomes" id="UP001302477">
    <property type="component" value="Chromosome"/>
</dbReference>
<dbReference type="GO" id="GO:0008690">
    <property type="term" value="F:3-deoxy-manno-octulosonate cytidylyltransferase activity"/>
    <property type="evidence" value="ECO:0007669"/>
    <property type="project" value="UniProtKB-UniRule"/>
</dbReference>
<dbReference type="NCBIfam" id="TIGR00466">
    <property type="entry name" value="kdsB"/>
    <property type="match status" value="1"/>
</dbReference>
<evidence type="ECO:0000256" key="1">
    <source>
        <dbReference type="ARBA" id="ARBA00004370"/>
    </source>
</evidence>
<dbReference type="PANTHER" id="PTHR42866:SF2">
    <property type="entry name" value="3-DEOXY-MANNO-OCTULOSONATE CYTIDYLYLTRANSFERASE, MITOCHONDRIAL"/>
    <property type="match status" value="1"/>
</dbReference>
<dbReference type="HAMAP" id="MF_00057">
    <property type="entry name" value="KdsB"/>
    <property type="match status" value="1"/>
</dbReference>
<organism evidence="6 7">
    <name type="scientific">Microbulbifer pacificus</name>
    <dbReference type="NCBI Taxonomy" id="407164"/>
    <lineage>
        <taxon>Bacteria</taxon>
        <taxon>Pseudomonadati</taxon>
        <taxon>Pseudomonadota</taxon>
        <taxon>Gammaproteobacteria</taxon>
        <taxon>Cellvibrionales</taxon>
        <taxon>Microbulbiferaceae</taxon>
        <taxon>Microbulbifer</taxon>
    </lineage>
</organism>
<dbReference type="InterPro" id="IPR003329">
    <property type="entry name" value="Cytidylyl_trans"/>
</dbReference>
<dbReference type="GO" id="GO:0033468">
    <property type="term" value="P:CMP-keto-3-deoxy-D-manno-octulosonic acid biosynthetic process"/>
    <property type="evidence" value="ECO:0007669"/>
    <property type="project" value="UniProtKB-UniRule"/>
</dbReference>
<evidence type="ECO:0000256" key="4">
    <source>
        <dbReference type="ARBA" id="ARBA00022985"/>
    </source>
</evidence>
<sequence>MTEQSLSFTFDVIIPARYGSSRLPGKPLADIAGKTMVQRVYERARESAAERVIVATDDTRVADVVRGFGGDVCMTSAEHASGTDRLQEVATALGAAADRILVNVQGDEPLIPPAVINQVARNLATNTAAGVATLAEPITACDDFLNPNIVKVVAEGSGLARYFSRAPIPWPRDAFARERNVLPEGLNPRRHIGIYAYRAGLLNQFVSWPMAPIEQFEALEQLRFLYNGHAIHVADACEEVPGGVDTEQDLERMRALFA</sequence>
<keyword evidence="5" id="KW-0963">Cytoplasm</keyword>
<dbReference type="EMBL" id="CP137555">
    <property type="protein sequence ID" value="WOX05547.1"/>
    <property type="molecule type" value="Genomic_DNA"/>
</dbReference>
<dbReference type="NCBIfam" id="NF009905">
    <property type="entry name" value="PRK13368.1"/>
    <property type="match status" value="1"/>
</dbReference>
<comment type="function">
    <text evidence="5">Activates KDO (a required 8-carbon sugar) for incorporation into bacterial lipopolysaccharide in Gram-negative bacteria.</text>
</comment>
<dbReference type="GO" id="GO:0009103">
    <property type="term" value="P:lipopolysaccharide biosynthetic process"/>
    <property type="evidence" value="ECO:0007669"/>
    <property type="project" value="UniProtKB-UniRule"/>
</dbReference>
<dbReference type="FunFam" id="3.90.550.10:FF:000011">
    <property type="entry name" value="3-deoxy-manno-octulosonate cytidylyltransferase"/>
    <property type="match status" value="1"/>
</dbReference>
<comment type="pathway">
    <text evidence="5">Nucleotide-sugar biosynthesis; CMP-3-deoxy-D-manno-octulosonate biosynthesis; CMP-3-deoxy-D-manno-octulosonate from 3-deoxy-D-manno-octulosonate and CTP: step 1/1.</text>
</comment>
<evidence type="ECO:0000256" key="2">
    <source>
        <dbReference type="ARBA" id="ARBA00022679"/>
    </source>
</evidence>
<dbReference type="KEGG" id="mpaf:R5R33_17680"/>
<protein>
    <recommendedName>
        <fullName evidence="5">3-deoxy-manno-octulosonate cytidylyltransferase</fullName>
        <ecNumber evidence="5">2.7.7.38</ecNumber>
    </recommendedName>
    <alternativeName>
        <fullName evidence="5">CMP-2-keto-3-deoxyoctulosonic acid synthase</fullName>
        <shortName evidence="5">CKS</shortName>
        <shortName evidence="5">CMP-KDO synthase</shortName>
    </alternativeName>
</protein>
<comment type="catalytic activity">
    <reaction evidence="5">
        <text>3-deoxy-alpha-D-manno-oct-2-ulosonate + CTP = CMP-3-deoxy-beta-D-manno-octulosonate + diphosphate</text>
        <dbReference type="Rhea" id="RHEA:23448"/>
        <dbReference type="ChEBI" id="CHEBI:33019"/>
        <dbReference type="ChEBI" id="CHEBI:37563"/>
        <dbReference type="ChEBI" id="CHEBI:85986"/>
        <dbReference type="ChEBI" id="CHEBI:85987"/>
        <dbReference type="EC" id="2.7.7.38"/>
    </reaction>
</comment>
<dbReference type="CDD" id="cd02517">
    <property type="entry name" value="CMP-KDO-Synthetase"/>
    <property type="match status" value="1"/>
</dbReference>
<dbReference type="Gene3D" id="3.90.550.10">
    <property type="entry name" value="Spore Coat Polysaccharide Biosynthesis Protein SpsA, Chain A"/>
    <property type="match status" value="1"/>
</dbReference>
<keyword evidence="3 5" id="KW-0548">Nucleotidyltransferase</keyword>
<dbReference type="PANTHER" id="PTHR42866">
    <property type="entry name" value="3-DEOXY-MANNO-OCTULOSONATE CYTIDYLYLTRANSFERASE"/>
    <property type="match status" value="1"/>
</dbReference>
<comment type="similarity">
    <text evidence="5">Belongs to the KdsB family.</text>
</comment>
<name>A0AAU0N076_9GAMM</name>
<keyword evidence="2 5" id="KW-0808">Transferase</keyword>
<keyword evidence="4 5" id="KW-0448">Lipopolysaccharide biosynthesis</keyword>
<dbReference type="Pfam" id="PF02348">
    <property type="entry name" value="CTP_transf_3"/>
    <property type="match status" value="1"/>
</dbReference>
<dbReference type="EC" id="2.7.7.38" evidence="5"/>
<dbReference type="SUPFAM" id="SSF53448">
    <property type="entry name" value="Nucleotide-diphospho-sugar transferases"/>
    <property type="match status" value="1"/>
</dbReference>
<dbReference type="NCBIfam" id="NF003952">
    <property type="entry name" value="PRK05450.1-5"/>
    <property type="match status" value="1"/>
</dbReference>
<dbReference type="InterPro" id="IPR004528">
    <property type="entry name" value="KdsB"/>
</dbReference>
<dbReference type="GO" id="GO:0016020">
    <property type="term" value="C:membrane"/>
    <property type="evidence" value="ECO:0007669"/>
    <property type="project" value="UniProtKB-SubCell"/>
</dbReference>
<evidence type="ECO:0000313" key="7">
    <source>
        <dbReference type="Proteomes" id="UP001302477"/>
    </source>
</evidence>
<dbReference type="AlphaFoldDB" id="A0AAU0N076"/>
<comment type="subcellular location">
    <subcellularLocation>
        <location evidence="5">Cytoplasm</location>
    </subcellularLocation>
    <subcellularLocation>
        <location evidence="1">Membrane</location>
    </subcellularLocation>
</comment>
<reference evidence="6 7" key="1">
    <citation type="submission" date="2023-10" db="EMBL/GenBank/DDBJ databases">
        <title>Description of Microbulbifer bruguierae sp. nov., isolated from the sediments of mangrove plant Bruguiera sexangula and comparative genomic analyses of the genus Microbulbifer.</title>
        <authorList>
            <person name="Long M."/>
        </authorList>
    </citation>
    <scope>NUCLEOTIDE SEQUENCE [LARGE SCALE GENOMIC DNA]</scope>
    <source>
        <strain evidence="6 7">SPO729</strain>
    </source>
</reference>